<dbReference type="AlphaFoldDB" id="A0A7S4JYS5"/>
<dbReference type="Pfam" id="PF02558">
    <property type="entry name" value="ApbA"/>
    <property type="match status" value="1"/>
</dbReference>
<evidence type="ECO:0000259" key="1">
    <source>
        <dbReference type="Pfam" id="PF02558"/>
    </source>
</evidence>
<evidence type="ECO:0000313" key="2">
    <source>
        <dbReference type="EMBL" id="CAE2278567.1"/>
    </source>
</evidence>
<reference evidence="2" key="1">
    <citation type="submission" date="2021-01" db="EMBL/GenBank/DDBJ databases">
        <authorList>
            <person name="Corre E."/>
            <person name="Pelletier E."/>
            <person name="Niang G."/>
            <person name="Scheremetjew M."/>
            <person name="Finn R."/>
            <person name="Kale V."/>
            <person name="Holt S."/>
            <person name="Cochrane G."/>
            <person name="Meng A."/>
            <person name="Brown T."/>
            <person name="Cohen L."/>
        </authorList>
    </citation>
    <scope>NUCLEOTIDE SEQUENCE</scope>
    <source>
        <strain evidence="2">Isolate 1302-5</strain>
    </source>
</reference>
<protein>
    <recommendedName>
        <fullName evidence="1">Ketopantoate reductase N-terminal domain-containing protein</fullName>
    </recommendedName>
</protein>
<gene>
    <name evidence="2" type="ORF">OAUR00152_LOCUS36271</name>
</gene>
<dbReference type="Gene3D" id="3.40.50.720">
    <property type="entry name" value="NAD(P)-binding Rossmann-like Domain"/>
    <property type="match status" value="1"/>
</dbReference>
<name>A0A7S4JYS5_9STRA</name>
<dbReference type="EMBL" id="HBKQ01052718">
    <property type="protein sequence ID" value="CAE2278567.1"/>
    <property type="molecule type" value="Transcribed_RNA"/>
</dbReference>
<accession>A0A7S4JYS5</accession>
<organism evidence="2">
    <name type="scientific">Odontella aurita</name>
    <dbReference type="NCBI Taxonomy" id="265563"/>
    <lineage>
        <taxon>Eukaryota</taxon>
        <taxon>Sar</taxon>
        <taxon>Stramenopiles</taxon>
        <taxon>Ochrophyta</taxon>
        <taxon>Bacillariophyta</taxon>
        <taxon>Mediophyceae</taxon>
        <taxon>Biddulphiophycidae</taxon>
        <taxon>Eupodiscales</taxon>
        <taxon>Odontellaceae</taxon>
        <taxon>Odontella</taxon>
    </lineage>
</organism>
<proteinExistence type="predicted"/>
<feature type="domain" description="Ketopantoate reductase N-terminal" evidence="1">
    <location>
        <begin position="25"/>
        <end position="117"/>
    </location>
</feature>
<dbReference type="InterPro" id="IPR013332">
    <property type="entry name" value="KPR_N"/>
</dbReference>
<sequence>MEGGHEGSSAKMTKTDLDSQKFHVLILGASYGSLLATKLLLAGHDVTLVCRESTAEIFNKEGSIVRIPIRGRDEPVNVRSLDLPGKLCASSPDKVLAPKDDEAKSDKETFDLVVLAMQEPQYSSPGVRELVERIASSRLPTMAITNMPLLPYLRRIPGLKDGVSSSHEIRSCFADPSLWDAFDNPELVTQCSPDPQAFRPPDEDPNVLVVRLPTNFKAARFGSERHTAILRRLEGDIQAARYDGHEIPVKLRLHDSVFVPLAKWAMLLAGNYRCVAQYPEDMVPIRDAVRKDPEASRSVYEWVVSLCTSLGGDEGDFVPFEKYAKAAESLANPSSAARALKGGARSIERVDKLVRAIALQKGMETEVVDGIVVRVDEWILHNSE</sequence>